<evidence type="ECO:0000259" key="1">
    <source>
        <dbReference type="PROSITE" id="PS50965"/>
    </source>
</evidence>
<comment type="caution">
    <text evidence="2">The sequence shown here is derived from an EMBL/GenBank/DDBJ whole genome shotgun (WGS) entry which is preliminary data.</text>
</comment>
<dbReference type="InterPro" id="IPR011528">
    <property type="entry name" value="NERD"/>
</dbReference>
<dbReference type="Pfam" id="PF08378">
    <property type="entry name" value="NERD"/>
    <property type="match status" value="1"/>
</dbReference>
<proteinExistence type="predicted"/>
<reference evidence="3" key="1">
    <citation type="journal article" date="2019" name="Int. J. Syst. Evol. Microbiol.">
        <title>The Global Catalogue of Microorganisms (GCM) 10K type strain sequencing project: providing services to taxonomists for standard genome sequencing and annotation.</title>
        <authorList>
            <consortium name="The Broad Institute Genomics Platform"/>
            <consortium name="The Broad Institute Genome Sequencing Center for Infectious Disease"/>
            <person name="Wu L."/>
            <person name="Ma J."/>
        </authorList>
    </citation>
    <scope>NUCLEOTIDE SEQUENCE [LARGE SCALE GENOMIC DNA]</scope>
    <source>
        <strain evidence="3">CCM 320</strain>
    </source>
</reference>
<evidence type="ECO:0000313" key="3">
    <source>
        <dbReference type="Proteomes" id="UP001595625"/>
    </source>
</evidence>
<name>A0ABV7KT83_PLAOK</name>
<gene>
    <name evidence="2" type="ORF">ACFOEJ_16285</name>
</gene>
<dbReference type="PROSITE" id="PS50965">
    <property type="entry name" value="NERD"/>
    <property type="match status" value="1"/>
</dbReference>
<accession>A0ABV7KT83</accession>
<organism evidence="2 3">
    <name type="scientific">Planomicrobium okeanokoites</name>
    <name type="common">Planococcus okeanokoites</name>
    <name type="synonym">Flavobacterium okeanokoites</name>
    <dbReference type="NCBI Taxonomy" id="244"/>
    <lineage>
        <taxon>Bacteria</taxon>
        <taxon>Bacillati</taxon>
        <taxon>Bacillota</taxon>
        <taxon>Bacilli</taxon>
        <taxon>Bacillales</taxon>
        <taxon>Caryophanaceae</taxon>
        <taxon>Planomicrobium</taxon>
    </lineage>
</organism>
<dbReference type="RefSeq" id="WP_117314132.1">
    <property type="nucleotide sequence ID" value="NZ_JBHRUJ010000020.1"/>
</dbReference>
<dbReference type="Proteomes" id="UP001595625">
    <property type="component" value="Unassembled WGS sequence"/>
</dbReference>
<evidence type="ECO:0000313" key="2">
    <source>
        <dbReference type="EMBL" id="MFC3212633.1"/>
    </source>
</evidence>
<protein>
    <submittedName>
        <fullName evidence="2">Nuclease-related domain-containing protein</fullName>
    </submittedName>
</protein>
<dbReference type="EMBL" id="JBHRUJ010000020">
    <property type="protein sequence ID" value="MFC3212633.1"/>
    <property type="molecule type" value="Genomic_DNA"/>
</dbReference>
<sequence length="324" mass="37206">MATIIIKYRKKPAKIAGYEALLKRLSIYHPKREVIEDLLKSANAGYGGEERLDQLMKYFDPDYPYLIIQDYSISSNIELQVDTILLTQSCVILLEVKNISGRLRFTINPSTLHQTTASGVERGLKSPLVQMEMAKWKFEKLVNSLDVALPIHAFLVIAYPNQIVEDSPPGSVIWSADEVMIRLQNFNMPPKILSIDELHKLGQQLLSLYSEFNPFPLAPKNNIAPNEISKGVFCPDCKSSKMNKIKRTWMCQSCRVTNPEAHHQAIQEWFMLMKPSITVAECKDFLELEFPSTVRRILKNPLYKKVGDNKTRKYYLDMQVDIHK</sequence>
<keyword evidence="3" id="KW-1185">Reference proteome</keyword>
<feature type="domain" description="NERD" evidence="1">
    <location>
        <begin position="44"/>
        <end position="161"/>
    </location>
</feature>